<feature type="domain" description="SEC7" evidence="2">
    <location>
        <begin position="971"/>
        <end position="1159"/>
    </location>
</feature>
<dbReference type="InterPro" id="IPR035999">
    <property type="entry name" value="Sec7_dom_sf"/>
</dbReference>
<dbReference type="InterPro" id="IPR011993">
    <property type="entry name" value="PH-like_dom_sf"/>
</dbReference>
<accession>J5QVA1</accession>
<dbReference type="OrthoDB" id="430364at2759"/>
<dbReference type="SMART" id="SM00222">
    <property type="entry name" value="Sec7"/>
    <property type="match status" value="1"/>
</dbReference>
<feature type="region of interest" description="Disordered" evidence="1">
    <location>
        <begin position="29"/>
        <end position="77"/>
    </location>
</feature>
<dbReference type="Gene3D" id="2.30.29.30">
    <property type="entry name" value="Pleckstrin-homology domain (PH domain)/Phosphotyrosine-binding domain (PTB)"/>
    <property type="match status" value="1"/>
</dbReference>
<feature type="region of interest" description="Disordered" evidence="1">
    <location>
        <begin position="1419"/>
        <end position="1449"/>
    </location>
</feature>
<feature type="compositionally biased region" description="Polar residues" evidence="1">
    <location>
        <begin position="783"/>
        <end position="817"/>
    </location>
</feature>
<name>J5QVA1_TRIAS</name>
<dbReference type="InterPro" id="IPR023394">
    <property type="entry name" value="Sec7_C_sf"/>
</dbReference>
<feature type="compositionally biased region" description="Polar residues" evidence="1">
    <location>
        <begin position="351"/>
        <end position="375"/>
    </location>
</feature>
<dbReference type="InterPro" id="IPR000904">
    <property type="entry name" value="Sec7_dom"/>
</dbReference>
<gene>
    <name evidence="3" type="ORF">A1Q1_01593</name>
</gene>
<evidence type="ECO:0000313" key="3">
    <source>
        <dbReference type="EMBL" id="EJT49293.1"/>
    </source>
</evidence>
<protein>
    <recommendedName>
        <fullName evidence="2">SEC7 domain-containing protein</fullName>
    </recommendedName>
</protein>
<dbReference type="EMBL" id="ALBS01000174">
    <property type="protein sequence ID" value="EJT49293.1"/>
    <property type="molecule type" value="Genomic_DNA"/>
</dbReference>
<proteinExistence type="predicted"/>
<dbReference type="Proteomes" id="UP000002748">
    <property type="component" value="Unassembled WGS sequence"/>
</dbReference>
<feature type="region of interest" description="Disordered" evidence="1">
    <location>
        <begin position="350"/>
        <end position="375"/>
    </location>
</feature>
<dbReference type="GO" id="GO:0032012">
    <property type="term" value="P:regulation of ARF protein signal transduction"/>
    <property type="evidence" value="ECO:0007669"/>
    <property type="project" value="InterPro"/>
</dbReference>
<reference evidence="3 4" key="1">
    <citation type="journal article" date="2012" name="Eukaryot. Cell">
        <title>Draft genome sequence of CBS 2479, the standard type strain of Trichosporon asahii.</title>
        <authorList>
            <person name="Yang R.Y."/>
            <person name="Li H.T."/>
            <person name="Zhu H."/>
            <person name="Zhou G.P."/>
            <person name="Wang M."/>
            <person name="Wang L."/>
        </authorList>
    </citation>
    <scope>NUCLEOTIDE SEQUENCE [LARGE SCALE GENOMIC DNA]</scope>
    <source>
        <strain evidence="4">ATCC 90039 / CBS 2479 / JCM 2466 / KCTC 7840 / NCYC 2677 / UAMH 7654</strain>
    </source>
</reference>
<feature type="region of interest" description="Disordered" evidence="1">
    <location>
        <begin position="399"/>
        <end position="863"/>
    </location>
</feature>
<dbReference type="SUPFAM" id="SSF50729">
    <property type="entry name" value="PH domain-like"/>
    <property type="match status" value="1"/>
</dbReference>
<feature type="compositionally biased region" description="Polar residues" evidence="1">
    <location>
        <begin position="497"/>
        <end position="508"/>
    </location>
</feature>
<feature type="compositionally biased region" description="Low complexity" evidence="1">
    <location>
        <begin position="750"/>
        <end position="763"/>
    </location>
</feature>
<feature type="region of interest" description="Disordered" evidence="1">
    <location>
        <begin position="1353"/>
        <end position="1375"/>
    </location>
</feature>
<dbReference type="HOGENOM" id="CLU_245629_0_0_1"/>
<sequence length="1449" mass="156684">MSSSPTPFAVSPSPSAEIRSQAIAKLKRAASLPRNPDGRRALQLQTPPRPSPAHVVQPGLGPDDSFNGSSTGHSVAATPTSIRFEDYSESEELLDQADPFDAYAYGNGTMMQRSASDSSGFIPQVTYSTTSTPFYSAQPSPVSGPGPDWAAYQLAQSYLPSISPIPTSTPPSAFPGNLTASGAGRNTPSPLPTLGELRNLSRSNSAAARANAMNKLTGGTYTPTPSRSLASSTPVSSEEDVTLGLPGARPSLHRAGTIGIPRMFGLAVDEPVDDDVVTPPSAEAPIPDTAFDVPRPRLQRSFTVSSSNMGEERRSAVGRRMVERLAERRAARQKEEQEVRVLWEERRRTKQLSMMSGSRDSGASTNTNATEQQRTPLYSPQAVTANSISPLASIALLGRGPAPTAADRNSEPSEEGAFEFESHLNRSVSTRTARSARGEVIEPKVPSPLSENGDVYDDGNRDTKDYSEQSHSYHEDHEILETPQDLPSRPFAGATRHATQASTSSQGTVVPPVPPKGDVFGGGEHLGRLNGSTPPEPRQAPRVPENGGFDKNVLGASVRSDTGHGGYFDDASSNGHSSARAISPMSPREPAHSHGDHRQHKQTPSMSKQIGRNMLAVLRKRSGSRTSNNHDGPVSPGISRQVSDESVQNNPNDRARHQGTNGTATPSTSDHLASSTASSVQHHSNHSGAASPSFLPRAAPNDPRVHNSKLSPFPGIQALEQQKNRSASEPVRERSQATPAGRTSNDDGTSSSHGHGSSSHGHGQTMHTRGVSDDRSADHHSTSNHQTYSQSGHSHTPSATYSQNTHNSQSTHGTNGSADLAPNLMRSSSRSRPEIPAFMTNRRRAPPPPIELGTSNVDSIDDDSDQTTMPLSIKSQAVISRMNALMALPPDDPARPDFLDDPPRKLLLAQQVLQVVNSQTVKDRYLFLFNDILVIAKPLITQGAMATLDMQFMVKSIVSLSSVVVSGITDEPTQEQPRHPVVRKFITSFADDPQSAVHNLMERSQPKIDTVTLGSLLFRTYELDKGQLGLLLANDQPLLSTFLDRFHFEHMDIDNALRVFILAVRLPSDVQTAEALLRGFAIGYHRANEGLLPYDLAVAQELVVAIVSLNDMLYSTFGFAFPNHAVSRDRFIHSFRNRDLHHQVPDETLENLYYSIRNNRLVQALGPQDAHRVRDIQLEPSRPPSKLTFNDWSDPITVSIPKPDSAFGIRLLGSGLEFDPPFLDFSNTAECTFRVRGTSLGPKSMLFGRVGSNAERYPGLGNSRAFHVERAFMKHTFQVAFMSTSGAKRKYCFSVPDAAARQRWGSLLSRQIWLTTETKIGAGAPPTPAFKVRRAAEAVGLQVLRDALIPKDGEDAARSSHGHTPRKASISAAYSEGEKDTVSGMAGLQTGKELVLLARQNSLLPGVLELLQSGQERSRYQQPALNGGSVSSGSLRSHDLKAMMDARRL</sequence>
<feature type="compositionally biased region" description="Low complexity" evidence="1">
    <location>
        <begin position="426"/>
        <end position="435"/>
    </location>
</feature>
<comment type="caution">
    <text evidence="3">The sequence shown here is derived from an EMBL/GenBank/DDBJ whole genome shotgun (WGS) entry which is preliminary data.</text>
</comment>
<evidence type="ECO:0000259" key="2">
    <source>
        <dbReference type="PROSITE" id="PS50190"/>
    </source>
</evidence>
<evidence type="ECO:0000256" key="1">
    <source>
        <dbReference type="SAM" id="MobiDB-lite"/>
    </source>
</evidence>
<feature type="compositionally biased region" description="Polar residues" evidence="1">
    <location>
        <begin position="217"/>
        <end position="236"/>
    </location>
</feature>
<feature type="region of interest" description="Disordered" evidence="1">
    <location>
        <begin position="214"/>
        <end position="249"/>
    </location>
</feature>
<dbReference type="SUPFAM" id="SSF48425">
    <property type="entry name" value="Sec7 domain"/>
    <property type="match status" value="1"/>
</dbReference>
<feature type="compositionally biased region" description="Basic and acidic residues" evidence="1">
    <location>
        <begin position="458"/>
        <end position="480"/>
    </location>
</feature>
<feature type="compositionally biased region" description="Polar residues" evidence="1">
    <location>
        <begin position="1419"/>
        <end position="1435"/>
    </location>
</feature>
<dbReference type="GeneID" id="25985107"/>
<dbReference type="VEuPathDB" id="FungiDB:A1Q1_01593"/>
<dbReference type="PROSITE" id="PS50190">
    <property type="entry name" value="SEC7"/>
    <property type="match status" value="1"/>
</dbReference>
<feature type="compositionally biased region" description="Basic and acidic residues" evidence="1">
    <location>
        <begin position="770"/>
        <end position="781"/>
    </location>
</feature>
<evidence type="ECO:0000313" key="4">
    <source>
        <dbReference type="Proteomes" id="UP000002748"/>
    </source>
</evidence>
<dbReference type="GO" id="GO:0005085">
    <property type="term" value="F:guanyl-nucleotide exchange factor activity"/>
    <property type="evidence" value="ECO:0007669"/>
    <property type="project" value="InterPro"/>
</dbReference>
<organism evidence="3 4">
    <name type="scientific">Trichosporon asahii var. asahii (strain ATCC 90039 / CBS 2479 / JCM 2466 / KCTC 7840 / NBRC 103889/ NCYC 2677 / UAMH 7654)</name>
    <name type="common">Yeast</name>
    <dbReference type="NCBI Taxonomy" id="1186058"/>
    <lineage>
        <taxon>Eukaryota</taxon>
        <taxon>Fungi</taxon>
        <taxon>Dikarya</taxon>
        <taxon>Basidiomycota</taxon>
        <taxon>Agaricomycotina</taxon>
        <taxon>Tremellomycetes</taxon>
        <taxon>Trichosporonales</taxon>
        <taxon>Trichosporonaceae</taxon>
        <taxon>Trichosporon</taxon>
    </lineage>
</organism>
<dbReference type="RefSeq" id="XP_014180107.1">
    <property type="nucleotide sequence ID" value="XM_014324632.1"/>
</dbReference>
<dbReference type="Gene3D" id="1.10.1000.11">
    <property type="entry name" value="Arf Nucleotide-binding Site Opener,domain 2"/>
    <property type="match status" value="1"/>
</dbReference>
<feature type="compositionally biased region" description="Polar residues" evidence="1">
    <location>
        <begin position="66"/>
        <end position="77"/>
    </location>
</feature>
<dbReference type="Pfam" id="PF01369">
    <property type="entry name" value="Sec7"/>
    <property type="match status" value="1"/>
</dbReference>
<feature type="compositionally biased region" description="Basic and acidic residues" evidence="1">
    <location>
        <begin position="1436"/>
        <end position="1449"/>
    </location>
</feature>
<feature type="compositionally biased region" description="Polar residues" evidence="1">
    <location>
        <begin position="736"/>
        <end position="749"/>
    </location>
</feature>
<dbReference type="KEGG" id="tasa:A1Q1_01593"/>
<feature type="compositionally biased region" description="Polar residues" evidence="1">
    <location>
        <begin position="638"/>
        <end position="690"/>
    </location>
</feature>